<evidence type="ECO:0000256" key="1">
    <source>
        <dbReference type="SAM" id="Phobius"/>
    </source>
</evidence>
<protein>
    <recommendedName>
        <fullName evidence="2">DUF2231 domain-containing protein</fullName>
    </recommendedName>
</protein>
<evidence type="ECO:0000313" key="3">
    <source>
        <dbReference type="EMBL" id="GII21838.1"/>
    </source>
</evidence>
<dbReference type="EMBL" id="BOON01000013">
    <property type="protein sequence ID" value="GII21838.1"/>
    <property type="molecule type" value="Genomic_DNA"/>
</dbReference>
<keyword evidence="1" id="KW-0812">Transmembrane</keyword>
<gene>
    <name evidence="3" type="ORF">Pme01_14350</name>
</gene>
<dbReference type="Pfam" id="PF09990">
    <property type="entry name" value="DUF2231"/>
    <property type="match status" value="1"/>
</dbReference>
<comment type="caution">
    <text evidence="3">The sequence shown here is derived from an EMBL/GenBank/DDBJ whole genome shotgun (WGS) entry which is preliminary data.</text>
</comment>
<keyword evidence="1" id="KW-0472">Membrane</keyword>
<accession>A0A8J3T7T8</accession>
<dbReference type="InterPro" id="IPR019251">
    <property type="entry name" value="DUF2231_TM"/>
</dbReference>
<feature type="transmembrane region" description="Helical" evidence="1">
    <location>
        <begin position="97"/>
        <end position="115"/>
    </location>
</feature>
<feature type="transmembrane region" description="Helical" evidence="1">
    <location>
        <begin position="59"/>
        <end position="77"/>
    </location>
</feature>
<sequence length="179" mass="18298">MTTIERRTRQEAIVPDSINGLPLHPLVVHAVVVLLPLACLGVIAVALRSSWRARYGGIVVALATLATLAIPVATHSGEQLALKVGDPGQHAVLGDRLLWFALPLLVAAVALYVLGRRGARAGSESGGGAAVGGSSALTLAVAAVAVIVAGANLVQVYRVGDSGARAVWQGVQNVPSQNR</sequence>
<dbReference type="Proteomes" id="UP000599074">
    <property type="component" value="Unassembled WGS sequence"/>
</dbReference>
<keyword evidence="1" id="KW-1133">Transmembrane helix</keyword>
<reference evidence="3" key="1">
    <citation type="submission" date="2021-01" db="EMBL/GenBank/DDBJ databases">
        <title>Whole genome shotgun sequence of Planosporangium mesophilum NBRC 109066.</title>
        <authorList>
            <person name="Komaki H."/>
            <person name="Tamura T."/>
        </authorList>
    </citation>
    <scope>NUCLEOTIDE SEQUENCE</scope>
    <source>
        <strain evidence="3">NBRC 109066</strain>
    </source>
</reference>
<name>A0A8J3T7T8_9ACTN</name>
<proteinExistence type="predicted"/>
<feature type="transmembrane region" description="Helical" evidence="1">
    <location>
        <begin position="26"/>
        <end position="47"/>
    </location>
</feature>
<dbReference type="AlphaFoldDB" id="A0A8J3T7T8"/>
<evidence type="ECO:0000259" key="2">
    <source>
        <dbReference type="Pfam" id="PF09990"/>
    </source>
</evidence>
<keyword evidence="4" id="KW-1185">Reference proteome</keyword>
<organism evidence="3 4">
    <name type="scientific">Planosporangium mesophilum</name>
    <dbReference type="NCBI Taxonomy" id="689768"/>
    <lineage>
        <taxon>Bacteria</taxon>
        <taxon>Bacillati</taxon>
        <taxon>Actinomycetota</taxon>
        <taxon>Actinomycetes</taxon>
        <taxon>Micromonosporales</taxon>
        <taxon>Micromonosporaceae</taxon>
        <taxon>Planosporangium</taxon>
    </lineage>
</organism>
<evidence type="ECO:0000313" key="4">
    <source>
        <dbReference type="Proteomes" id="UP000599074"/>
    </source>
</evidence>
<dbReference type="RefSeq" id="WP_168114157.1">
    <property type="nucleotide sequence ID" value="NZ_BOON01000013.1"/>
</dbReference>
<feature type="domain" description="DUF2231" evidence="2">
    <location>
        <begin position="20"/>
        <end position="169"/>
    </location>
</feature>
<feature type="transmembrane region" description="Helical" evidence="1">
    <location>
        <begin position="127"/>
        <end position="151"/>
    </location>
</feature>